<dbReference type="Gene3D" id="3.40.50.720">
    <property type="entry name" value="NAD(P)-binding Rossmann-like Domain"/>
    <property type="match status" value="1"/>
</dbReference>
<comment type="caution">
    <text evidence="6">The sequence shown here is derived from an EMBL/GenBank/DDBJ whole genome shotgun (WGS) entry which is preliminary data.</text>
</comment>
<evidence type="ECO:0000256" key="2">
    <source>
        <dbReference type="ARBA" id="ARBA00023002"/>
    </source>
</evidence>
<dbReference type="Pfam" id="PF02153">
    <property type="entry name" value="PDH_N"/>
    <property type="match status" value="1"/>
</dbReference>
<dbReference type="SUPFAM" id="SSF48600">
    <property type="entry name" value="Chorismate mutase II"/>
    <property type="match status" value="1"/>
</dbReference>
<dbReference type="NCBIfam" id="TIGR01799">
    <property type="entry name" value="CM_T"/>
    <property type="match status" value="1"/>
</dbReference>
<evidence type="ECO:0000313" key="6">
    <source>
        <dbReference type="EMBL" id="GGK66155.1"/>
    </source>
</evidence>
<keyword evidence="7" id="KW-1185">Reference proteome</keyword>
<dbReference type="InterPro" id="IPR036979">
    <property type="entry name" value="CM_dom_sf"/>
</dbReference>
<evidence type="ECO:0000259" key="4">
    <source>
        <dbReference type="PROSITE" id="PS51168"/>
    </source>
</evidence>
<dbReference type="InterPro" id="IPR008244">
    <property type="entry name" value="Chor_mut/prephenate_DH_T"/>
</dbReference>
<dbReference type="InterPro" id="IPR036291">
    <property type="entry name" value="NAD(P)-bd_dom_sf"/>
</dbReference>
<dbReference type="Proteomes" id="UP000662111">
    <property type="component" value="Unassembled WGS sequence"/>
</dbReference>
<dbReference type="InterPro" id="IPR008927">
    <property type="entry name" value="6-PGluconate_DH-like_C_sf"/>
</dbReference>
<dbReference type="InterPro" id="IPR003099">
    <property type="entry name" value="Prephen_DH"/>
</dbReference>
<dbReference type="InterPro" id="IPR046825">
    <property type="entry name" value="PDH_C"/>
</dbReference>
<name>A0ABQ2F7C5_9MICO</name>
<organism evidence="6 7">
    <name type="scientific">Ornithinimicrobium pekingense</name>
    <dbReference type="NCBI Taxonomy" id="384677"/>
    <lineage>
        <taxon>Bacteria</taxon>
        <taxon>Bacillati</taxon>
        <taxon>Actinomycetota</taxon>
        <taxon>Actinomycetes</taxon>
        <taxon>Micrococcales</taxon>
        <taxon>Ornithinimicrobiaceae</taxon>
        <taxon>Ornithinimicrobium</taxon>
    </lineage>
</organism>
<comment type="similarity">
    <text evidence="1">Belongs to the prephenate/arogenate dehydrogenase family.</text>
</comment>
<dbReference type="PIRSF" id="PIRSF001499">
    <property type="entry name" value="Chor_mut_pdh_Tpr"/>
    <property type="match status" value="1"/>
</dbReference>
<dbReference type="Pfam" id="PF01817">
    <property type="entry name" value="CM_2"/>
    <property type="match status" value="1"/>
</dbReference>
<protein>
    <submittedName>
        <fullName evidence="6">T-protein</fullName>
    </submittedName>
</protein>
<dbReference type="Gene3D" id="1.10.3660.10">
    <property type="entry name" value="6-phosphogluconate dehydrogenase C-terminal like domain"/>
    <property type="match status" value="1"/>
</dbReference>
<dbReference type="SUPFAM" id="SSF51735">
    <property type="entry name" value="NAD(P)-binding Rossmann-fold domains"/>
    <property type="match status" value="1"/>
</dbReference>
<dbReference type="InterPro" id="IPR046826">
    <property type="entry name" value="PDH_N"/>
</dbReference>
<keyword evidence="2" id="KW-0560">Oxidoreductase</keyword>
<evidence type="ECO:0000256" key="1">
    <source>
        <dbReference type="ARBA" id="ARBA00007964"/>
    </source>
</evidence>
<dbReference type="Pfam" id="PF20463">
    <property type="entry name" value="PDH_C"/>
    <property type="match status" value="1"/>
</dbReference>
<dbReference type="NCBIfam" id="NF008400">
    <property type="entry name" value="PRK11199.1"/>
    <property type="match status" value="1"/>
</dbReference>
<feature type="domain" description="Prephenate/arogenate dehydrogenase" evidence="5">
    <location>
        <begin position="110"/>
        <end position="373"/>
    </location>
</feature>
<dbReference type="InterPro" id="IPR001763">
    <property type="entry name" value="Rhodanese-like_dom"/>
</dbReference>
<dbReference type="InterPro" id="IPR050812">
    <property type="entry name" value="Preph/Arog_dehydrog"/>
</dbReference>
<dbReference type="RefSeq" id="WP_022923012.1">
    <property type="nucleotide sequence ID" value="NZ_BMLB01000003.1"/>
</dbReference>
<accession>A0ABQ2F7C5</accession>
<dbReference type="SMART" id="SM00830">
    <property type="entry name" value="CM_2"/>
    <property type="match status" value="1"/>
</dbReference>
<feature type="domain" description="Rhodanese" evidence="3">
    <location>
        <begin position="111"/>
        <end position="149"/>
    </location>
</feature>
<sequence length="384" mass="42446">MPGRQLDGATGADAPLADLRAQIDEVDAQLVDLLARRLELVGEVGEVKGRHGLPIYAPERESAMIEAKRELAVEQGVPPDLVEDVLRRLMREAYAHEKNMGFTRRAPRLGPVVVVGGGGRMGSLFARMLRLSGYEVRVVERDDTDEQVAQAVADAGMVMVSVPIHDTVAVIRSLPPLPHDCLLVDLTSTKKAAVAAMLEVHPGPVLGLHPMFGPDVDSLAKQVVAVVPGRAPEASFWLVEQIHLWGARVHEISAEDHDDLMGLIQALRHFSTFVYGWHLAHEDHDLSELLALSSPIYRLELVMVGRLFAQDAELYYDIITASPDVVALIQRYQTRYAQAFELLLRGDREEFVARFREIGDWFGGHAQSFLAESRSLLAHADTTR</sequence>
<dbReference type="PROSITE" id="PS51168">
    <property type="entry name" value="CHORISMATE_MUT_2"/>
    <property type="match status" value="1"/>
</dbReference>
<dbReference type="InterPro" id="IPR011277">
    <property type="entry name" value="CM_T"/>
</dbReference>
<dbReference type="InterPro" id="IPR002701">
    <property type="entry name" value="CM_II_prokaryot"/>
</dbReference>
<reference evidence="7" key="1">
    <citation type="journal article" date="2019" name="Int. J. Syst. Evol. Microbiol.">
        <title>The Global Catalogue of Microorganisms (GCM) 10K type strain sequencing project: providing services to taxonomists for standard genome sequencing and annotation.</title>
        <authorList>
            <consortium name="The Broad Institute Genomics Platform"/>
            <consortium name="The Broad Institute Genome Sequencing Center for Infectious Disease"/>
            <person name="Wu L."/>
            <person name="Ma J."/>
        </authorList>
    </citation>
    <scope>NUCLEOTIDE SEQUENCE [LARGE SCALE GENOMIC DNA]</scope>
    <source>
        <strain evidence="7">CGMCC 1.5362</strain>
    </source>
</reference>
<gene>
    <name evidence="6" type="primary">tyrA</name>
    <name evidence="6" type="ORF">GCM10011509_13060</name>
</gene>
<dbReference type="InterPro" id="IPR036263">
    <property type="entry name" value="Chorismate_II_sf"/>
</dbReference>
<proteinExistence type="inferred from homology"/>
<dbReference type="PANTHER" id="PTHR21363:SF0">
    <property type="entry name" value="PREPHENATE DEHYDROGENASE [NADP(+)]"/>
    <property type="match status" value="1"/>
</dbReference>
<evidence type="ECO:0000259" key="5">
    <source>
        <dbReference type="PROSITE" id="PS51176"/>
    </source>
</evidence>
<evidence type="ECO:0000259" key="3">
    <source>
        <dbReference type="PROSITE" id="PS50206"/>
    </source>
</evidence>
<dbReference type="Gene3D" id="1.20.59.10">
    <property type="entry name" value="Chorismate mutase"/>
    <property type="match status" value="1"/>
</dbReference>
<evidence type="ECO:0000313" key="7">
    <source>
        <dbReference type="Proteomes" id="UP000662111"/>
    </source>
</evidence>
<feature type="domain" description="Chorismate mutase" evidence="4">
    <location>
        <begin position="10"/>
        <end position="101"/>
    </location>
</feature>
<dbReference type="PROSITE" id="PS51176">
    <property type="entry name" value="PDH_ADH"/>
    <property type="match status" value="1"/>
</dbReference>
<dbReference type="SUPFAM" id="SSF48179">
    <property type="entry name" value="6-phosphogluconate dehydrogenase C-terminal domain-like"/>
    <property type="match status" value="1"/>
</dbReference>
<dbReference type="PROSITE" id="PS50206">
    <property type="entry name" value="RHODANESE_3"/>
    <property type="match status" value="1"/>
</dbReference>
<dbReference type="PANTHER" id="PTHR21363">
    <property type="entry name" value="PREPHENATE DEHYDROGENASE"/>
    <property type="match status" value="1"/>
</dbReference>
<dbReference type="EMBL" id="BMLB01000003">
    <property type="protein sequence ID" value="GGK66155.1"/>
    <property type="molecule type" value="Genomic_DNA"/>
</dbReference>